<dbReference type="InterPro" id="IPR000719">
    <property type="entry name" value="Prot_kinase_dom"/>
</dbReference>
<dbReference type="Gene3D" id="1.10.510.10">
    <property type="entry name" value="Transferase(Phosphotransferase) domain 1"/>
    <property type="match status" value="1"/>
</dbReference>
<dbReference type="InterPro" id="IPR011009">
    <property type="entry name" value="Kinase-like_dom_sf"/>
</dbReference>
<dbReference type="PRINTS" id="PR00109">
    <property type="entry name" value="TYRKINASE"/>
</dbReference>
<dbReference type="CDD" id="cd10361">
    <property type="entry name" value="SH2_Fps_family"/>
    <property type="match status" value="1"/>
</dbReference>
<dbReference type="PANTHER" id="PTHR24418">
    <property type="entry name" value="TYROSINE-PROTEIN KINASE"/>
    <property type="match status" value="1"/>
</dbReference>
<evidence type="ECO:0000256" key="1">
    <source>
        <dbReference type="ARBA" id="ARBA00022679"/>
    </source>
</evidence>
<dbReference type="InterPro" id="IPR001245">
    <property type="entry name" value="Ser-Thr/Tyr_kinase_cat_dom"/>
</dbReference>
<dbReference type="PROSITE" id="PS00107">
    <property type="entry name" value="PROTEIN_KINASE_ATP"/>
    <property type="match status" value="1"/>
</dbReference>
<evidence type="ECO:0000256" key="10">
    <source>
        <dbReference type="PROSITE-ProRule" id="PRU00191"/>
    </source>
</evidence>
<organism evidence="15 16">
    <name type="scientific">Trichuris muris</name>
    <name type="common">Mouse whipworm</name>
    <dbReference type="NCBI Taxonomy" id="70415"/>
    <lineage>
        <taxon>Eukaryota</taxon>
        <taxon>Metazoa</taxon>
        <taxon>Ecdysozoa</taxon>
        <taxon>Nematoda</taxon>
        <taxon>Enoplea</taxon>
        <taxon>Dorylaimia</taxon>
        <taxon>Trichinellida</taxon>
        <taxon>Trichuridae</taxon>
        <taxon>Trichuris</taxon>
    </lineage>
</organism>
<dbReference type="AlphaFoldDB" id="A0A5S6QIK1"/>
<dbReference type="InterPro" id="IPR000980">
    <property type="entry name" value="SH2"/>
</dbReference>
<feature type="active site" description="Proton acceptor" evidence="7">
    <location>
        <position position="313"/>
    </location>
</feature>
<dbReference type="Pfam" id="PF00017">
    <property type="entry name" value="SH2"/>
    <property type="match status" value="1"/>
</dbReference>
<evidence type="ECO:0000256" key="6">
    <source>
        <dbReference type="ARBA" id="ARBA00051245"/>
    </source>
</evidence>
<keyword evidence="2 8" id="KW-0547">Nucleotide-binding</keyword>
<feature type="domain" description="SH2" evidence="13">
    <location>
        <begin position="100"/>
        <end position="197"/>
    </location>
</feature>
<evidence type="ECO:0000259" key="14">
    <source>
        <dbReference type="PROSITE" id="PS50011"/>
    </source>
</evidence>
<keyword evidence="10" id="KW-0727">SH2 domain</keyword>
<evidence type="ECO:0000256" key="11">
    <source>
        <dbReference type="PROSITE-ProRule" id="PRU10141"/>
    </source>
</evidence>
<dbReference type="SMART" id="SM00252">
    <property type="entry name" value="SH2"/>
    <property type="match status" value="1"/>
</dbReference>
<sequence>MRHIMPVGGQGQPYEMLTTCQEAKERCLSAKRTAFAESHPNKVKSEGKVGLLSAESLKTAIKLQIEKKCHAPETKKQETQCQTGRTEKEQKIQPLELNNYYHARLSRLDANDILLSAPVGHFLVRASKRDQNTFVVVLSIRTTKSVSHYQIPTDNCGNFFFNEFAFPTVHELLSFHWKQRIPITSTEECELYLIKSVGRQPWEFEDAEVILESQLGEGNFGAVFRGRVSIQGKEVQLAVKKLRDPEDETGIVCCYGVTISSDATMVLLEFVSGGSMDKYLRHTRLTAYVKLKLAASAAQGVAHIHRNEILHRDLAARNCLVSIVENQPQAVKVCDFGLSRDSTKVYRLAKAQHIPVRWSAPEVLCDRLWTQKSDVWSFGVVMWEFFTDASLPYFEVDPLDGPTLLQYLKEGNRLHVPLDMPSDAAQVMAEIFNFNMDLRPSMEYVAEELQTCLSKLKEEV</sequence>
<dbReference type="PROSITE" id="PS50001">
    <property type="entry name" value="SH2"/>
    <property type="match status" value="1"/>
</dbReference>
<evidence type="ECO:0000256" key="4">
    <source>
        <dbReference type="ARBA" id="ARBA00022840"/>
    </source>
</evidence>
<keyword evidence="15" id="KW-1185">Reference proteome</keyword>
<evidence type="ECO:0000256" key="5">
    <source>
        <dbReference type="ARBA" id="ARBA00023137"/>
    </source>
</evidence>
<dbReference type="GO" id="GO:0005524">
    <property type="term" value="F:ATP binding"/>
    <property type="evidence" value="ECO:0007669"/>
    <property type="project" value="UniProtKB-UniRule"/>
</dbReference>
<dbReference type="EC" id="2.7.10.2" evidence="12"/>
<keyword evidence="9" id="KW-0460">Magnesium</keyword>
<keyword evidence="1 12" id="KW-0808">Transferase</keyword>
<dbReference type="InterPro" id="IPR017441">
    <property type="entry name" value="Protein_kinase_ATP_BS"/>
</dbReference>
<comment type="catalytic activity">
    <reaction evidence="6 12">
        <text>L-tyrosyl-[protein] + ATP = O-phospho-L-tyrosyl-[protein] + ADP + H(+)</text>
        <dbReference type="Rhea" id="RHEA:10596"/>
        <dbReference type="Rhea" id="RHEA-COMP:10136"/>
        <dbReference type="Rhea" id="RHEA-COMP:20101"/>
        <dbReference type="ChEBI" id="CHEBI:15378"/>
        <dbReference type="ChEBI" id="CHEBI:30616"/>
        <dbReference type="ChEBI" id="CHEBI:46858"/>
        <dbReference type="ChEBI" id="CHEBI:61978"/>
        <dbReference type="ChEBI" id="CHEBI:456216"/>
        <dbReference type="EC" id="2.7.10.2"/>
    </reaction>
</comment>
<feature type="binding site" evidence="9">
    <location>
        <position position="318"/>
    </location>
    <ligand>
        <name>Mg(2+)</name>
        <dbReference type="ChEBI" id="CHEBI:18420"/>
    </ligand>
</feature>
<evidence type="ECO:0000259" key="13">
    <source>
        <dbReference type="PROSITE" id="PS50001"/>
    </source>
</evidence>
<reference evidence="16" key="1">
    <citation type="submission" date="2019-12" db="UniProtKB">
        <authorList>
            <consortium name="WormBaseParasite"/>
        </authorList>
    </citation>
    <scope>IDENTIFICATION</scope>
</reference>
<feature type="binding site" evidence="9">
    <location>
        <position position="335"/>
    </location>
    <ligand>
        <name>Mg(2+)</name>
        <dbReference type="ChEBI" id="CHEBI:18420"/>
    </ligand>
</feature>
<evidence type="ECO:0000313" key="15">
    <source>
        <dbReference type="Proteomes" id="UP000046395"/>
    </source>
</evidence>
<dbReference type="Pfam" id="PF07714">
    <property type="entry name" value="PK_Tyr_Ser-Thr"/>
    <property type="match status" value="1"/>
</dbReference>
<dbReference type="WBParaSite" id="TMUE_2000006995.1">
    <property type="protein sequence ID" value="TMUE_2000006995.1"/>
    <property type="gene ID" value="WBGene00286135"/>
</dbReference>
<protein>
    <recommendedName>
        <fullName evidence="12">Tyrosine-protein kinase</fullName>
        <ecNumber evidence="12">2.7.10.2</ecNumber>
    </recommendedName>
</protein>
<comment type="similarity">
    <text evidence="12">Belongs to the protein kinase superfamily. Tyr protein kinase family.</text>
</comment>
<evidence type="ECO:0000256" key="3">
    <source>
        <dbReference type="ARBA" id="ARBA00022777"/>
    </source>
</evidence>
<dbReference type="InterPro" id="IPR035849">
    <property type="entry name" value="Fes/Fps/Fer_SH2"/>
</dbReference>
<evidence type="ECO:0000256" key="8">
    <source>
        <dbReference type="PIRSR" id="PIRSR000615-2"/>
    </source>
</evidence>
<evidence type="ECO:0000256" key="12">
    <source>
        <dbReference type="RuleBase" id="RU362096"/>
    </source>
</evidence>
<dbReference type="InterPro" id="IPR020635">
    <property type="entry name" value="Tyr_kinase_cat_dom"/>
</dbReference>
<accession>A0A5S6QIK1</accession>
<evidence type="ECO:0000256" key="2">
    <source>
        <dbReference type="ARBA" id="ARBA00022741"/>
    </source>
</evidence>
<keyword evidence="9" id="KW-0479">Metal-binding</keyword>
<dbReference type="SMART" id="SM00219">
    <property type="entry name" value="TyrKc"/>
    <property type="match status" value="1"/>
</dbReference>
<name>A0A5S6QIK1_TRIMR</name>
<evidence type="ECO:0000256" key="7">
    <source>
        <dbReference type="PIRSR" id="PIRSR000615-1"/>
    </source>
</evidence>
<dbReference type="PROSITE" id="PS50011">
    <property type="entry name" value="PROTEIN_KINASE_DOM"/>
    <property type="match status" value="1"/>
</dbReference>
<keyword evidence="5 12" id="KW-0829">Tyrosine-protein kinase</keyword>
<evidence type="ECO:0000256" key="9">
    <source>
        <dbReference type="PIRSR" id="PIRSR000615-3"/>
    </source>
</evidence>
<evidence type="ECO:0000313" key="16">
    <source>
        <dbReference type="WBParaSite" id="TMUE_2000006995.1"/>
    </source>
</evidence>
<proteinExistence type="inferred from homology"/>
<dbReference type="PROSITE" id="PS00109">
    <property type="entry name" value="PROTEIN_KINASE_TYR"/>
    <property type="match status" value="1"/>
</dbReference>
<dbReference type="InterPro" id="IPR036860">
    <property type="entry name" value="SH2_dom_sf"/>
</dbReference>
<dbReference type="STRING" id="70415.A0A5S6QIK1"/>
<feature type="binding site" evidence="8">
    <location>
        <position position="317"/>
    </location>
    <ligand>
        <name>ATP</name>
        <dbReference type="ChEBI" id="CHEBI:30616"/>
    </ligand>
</feature>
<dbReference type="SUPFAM" id="SSF55550">
    <property type="entry name" value="SH2 domain"/>
    <property type="match status" value="1"/>
</dbReference>
<dbReference type="InterPro" id="IPR008266">
    <property type="entry name" value="Tyr_kinase_AS"/>
</dbReference>
<feature type="binding site" evidence="11">
    <location>
        <position position="241"/>
    </location>
    <ligand>
        <name>ATP</name>
        <dbReference type="ChEBI" id="CHEBI:30616"/>
    </ligand>
</feature>
<dbReference type="Proteomes" id="UP000046395">
    <property type="component" value="Unassembled WGS sequence"/>
</dbReference>
<keyword evidence="4 8" id="KW-0067">ATP-binding</keyword>
<dbReference type="SUPFAM" id="SSF56112">
    <property type="entry name" value="Protein kinase-like (PK-like)"/>
    <property type="match status" value="1"/>
</dbReference>
<keyword evidence="3 12" id="KW-0418">Kinase</keyword>
<dbReference type="GO" id="GO:0004715">
    <property type="term" value="F:non-membrane spanning protein tyrosine kinase activity"/>
    <property type="evidence" value="ECO:0007669"/>
    <property type="project" value="UniProtKB-EC"/>
</dbReference>
<feature type="domain" description="Protein kinase" evidence="14">
    <location>
        <begin position="209"/>
        <end position="453"/>
    </location>
</feature>
<dbReference type="Gene3D" id="3.30.505.10">
    <property type="entry name" value="SH2 domain"/>
    <property type="match status" value="1"/>
</dbReference>
<dbReference type="GO" id="GO:0046872">
    <property type="term" value="F:metal ion binding"/>
    <property type="evidence" value="ECO:0007669"/>
    <property type="project" value="UniProtKB-KW"/>
</dbReference>
<dbReference type="InterPro" id="IPR050198">
    <property type="entry name" value="Non-receptor_tyrosine_kinases"/>
</dbReference>